<dbReference type="InterPro" id="IPR011990">
    <property type="entry name" value="TPR-like_helical_dom_sf"/>
</dbReference>
<keyword evidence="1 4" id="KW-0802">TPR repeat</keyword>
<dbReference type="PANTHER" id="PTHR12558">
    <property type="entry name" value="CELL DIVISION CYCLE 16,23,27"/>
    <property type="match status" value="1"/>
</dbReference>
<reference evidence="7" key="2">
    <citation type="submission" date="2020-08" db="EMBL/GenBank/DDBJ databases">
        <authorList>
            <person name="Kikuchi T."/>
        </authorList>
    </citation>
    <scope>NUCLEOTIDE SEQUENCE</scope>
    <source>
        <strain evidence="6">Ka4C1</strain>
    </source>
</reference>
<feature type="compositionally biased region" description="Low complexity" evidence="5">
    <location>
        <begin position="526"/>
        <end position="535"/>
    </location>
</feature>
<evidence type="ECO:0000313" key="9">
    <source>
        <dbReference type="Proteomes" id="UP000659654"/>
    </source>
</evidence>
<feature type="region of interest" description="Disordered" evidence="5">
    <location>
        <begin position="492"/>
        <end position="543"/>
    </location>
</feature>
<evidence type="ECO:0000313" key="6">
    <source>
        <dbReference type="EMBL" id="CAD5227225.1"/>
    </source>
</evidence>
<dbReference type="EMBL" id="CAJFCV020000004">
    <property type="protein sequence ID" value="CAG9117259.1"/>
    <property type="molecule type" value="Genomic_DNA"/>
</dbReference>
<dbReference type="Proteomes" id="UP000659654">
    <property type="component" value="Unassembled WGS sequence"/>
</dbReference>
<protein>
    <recommendedName>
        <fullName evidence="3">Cell division cycle protein 27 homolog</fullName>
    </recommendedName>
</protein>
<dbReference type="EMBL" id="CAJFDI010000004">
    <property type="protein sequence ID" value="CAD5227225.1"/>
    <property type="molecule type" value="Genomic_DNA"/>
</dbReference>
<dbReference type="WBParaSite" id="BXY_0796900.1">
    <property type="protein sequence ID" value="BXY_0796900.1"/>
    <property type="gene ID" value="BXY_0796900"/>
</dbReference>
<dbReference type="SUPFAM" id="SSF48452">
    <property type="entry name" value="TPR-like"/>
    <property type="match status" value="1"/>
</dbReference>
<dbReference type="eggNOG" id="KOG1174">
    <property type="taxonomic scope" value="Eukaryota"/>
</dbReference>
<organism evidence="8 10">
    <name type="scientific">Bursaphelenchus xylophilus</name>
    <name type="common">Pinewood nematode worm</name>
    <name type="synonym">Aphelenchoides xylophilus</name>
    <dbReference type="NCBI Taxonomy" id="6326"/>
    <lineage>
        <taxon>Eukaryota</taxon>
        <taxon>Metazoa</taxon>
        <taxon>Ecdysozoa</taxon>
        <taxon>Nematoda</taxon>
        <taxon>Chromadorea</taxon>
        <taxon>Rhabditida</taxon>
        <taxon>Tylenchina</taxon>
        <taxon>Tylenchomorpha</taxon>
        <taxon>Aphelenchoidea</taxon>
        <taxon>Aphelenchoididae</taxon>
        <taxon>Bursaphelenchus</taxon>
    </lineage>
</organism>
<reference evidence="10" key="1">
    <citation type="submission" date="2016-11" db="UniProtKB">
        <authorList>
            <consortium name="WormBaseParasite"/>
        </authorList>
    </citation>
    <scope>IDENTIFICATION</scope>
</reference>
<evidence type="ECO:0000313" key="7">
    <source>
        <dbReference type="EMBL" id="CAG9117259.1"/>
    </source>
</evidence>
<evidence type="ECO:0000313" key="10">
    <source>
        <dbReference type="WBParaSite" id="BXY_0796900.1"/>
    </source>
</evidence>
<feature type="compositionally biased region" description="Basic and acidic residues" evidence="5">
    <location>
        <begin position="610"/>
        <end position="621"/>
    </location>
</feature>
<evidence type="ECO:0000256" key="5">
    <source>
        <dbReference type="SAM" id="MobiDB-lite"/>
    </source>
</evidence>
<evidence type="ECO:0000256" key="1">
    <source>
        <dbReference type="ARBA" id="ARBA00022803"/>
    </source>
</evidence>
<feature type="compositionally biased region" description="Acidic residues" evidence="5">
    <location>
        <begin position="592"/>
        <end position="609"/>
    </location>
</feature>
<dbReference type="GO" id="GO:0051301">
    <property type="term" value="P:cell division"/>
    <property type="evidence" value="ECO:0007669"/>
    <property type="project" value="TreeGrafter"/>
</dbReference>
<evidence type="ECO:0000256" key="2">
    <source>
        <dbReference type="ARBA" id="ARBA00038210"/>
    </source>
</evidence>
<evidence type="ECO:0000313" key="8">
    <source>
        <dbReference type="Proteomes" id="UP000095284"/>
    </source>
</evidence>
<feature type="repeat" description="TPR" evidence="4">
    <location>
        <begin position="220"/>
        <end position="253"/>
    </location>
</feature>
<feature type="region of interest" description="Disordered" evidence="5">
    <location>
        <begin position="592"/>
        <end position="621"/>
    </location>
</feature>
<keyword evidence="9" id="KW-1185">Reference proteome</keyword>
<gene>
    <name evidence="6" type="ORF">BXYJ_LOCUS9770</name>
</gene>
<dbReference type="PROSITE" id="PS50005">
    <property type="entry name" value="TPR"/>
    <property type="match status" value="1"/>
</dbReference>
<evidence type="ECO:0000256" key="4">
    <source>
        <dbReference type="PROSITE-ProRule" id="PRU00339"/>
    </source>
</evidence>
<feature type="compositionally biased region" description="Polar residues" evidence="5">
    <location>
        <begin position="500"/>
        <end position="525"/>
    </location>
</feature>
<dbReference type="Gene3D" id="1.25.40.10">
    <property type="entry name" value="Tetratricopeptide repeat domain"/>
    <property type="match status" value="3"/>
</dbReference>
<dbReference type="Proteomes" id="UP000582659">
    <property type="component" value="Unassembled WGS sequence"/>
</dbReference>
<sequence>MDTFEAIKELYEEELYEDVLYYAQVRLQMNNIDSVLDPINLVMLFKYLGDSNFHLDQFAPSLKFYDNALLFVQPGLKLPKAFTSIEIKYMKYRALCRLKRFDTAFDMLSAIPKTEHVPKTRLAMAKLHSTRLSYSRNGLSPRPCKDMTEMVNFYDGVVAQCPNAYHCVNKLYFFGTGPSMDLTYDNDDTAQLLFKAKELRSLLLPVEAIEVLKKADQRNVQVVLEMAELYNIVGNYPKAKYELERLLTLNPHGVLGLDFLARIYNKLEKDKEKERLEKLLHHCLNCDERAPETYVILGFMARGRRDDTAQTFVSKALSTYMCGPDRVNALILKANLHLDSQRKNWADECLRHVLTYDHRNVDAMEMLVKLVVLRKTATEVRLIAETVKKNLGTSNPRAQYIYAHTFTHFKPTKPEYENMLDEIVNKAPYMFTAVMDYANLLEERGDIKKAINILRRGCEACPTLELKETLSILEEKIANDSQVITEFKLLSPKNEPFDEPTSSSNILNPSRNPNATERNTTPVSTQAPSAQRTRPPAAPRRQRQANFRSVALEFIQEPLEFQDEPEAMPNVGELIYADDVEEEPMDEAELDAIMDDDNGDPGEPIMEDVGDSHSEHSLSDN</sequence>
<evidence type="ECO:0000256" key="3">
    <source>
        <dbReference type="ARBA" id="ARBA00039307"/>
    </source>
</evidence>
<dbReference type="Proteomes" id="UP000095284">
    <property type="component" value="Unplaced"/>
</dbReference>
<comment type="similarity">
    <text evidence="2">Belongs to the APC3/CDC27 family.</text>
</comment>
<dbReference type="AlphaFoldDB" id="A0A1I7S4N6"/>
<accession>A0A1I7S4N6</accession>
<dbReference type="SMR" id="A0A1I7S4N6"/>
<dbReference type="PANTHER" id="PTHR12558:SF13">
    <property type="entry name" value="CELL DIVISION CYCLE PROTEIN 27 HOMOLOG"/>
    <property type="match status" value="1"/>
</dbReference>
<dbReference type="OrthoDB" id="308440at2759"/>
<proteinExistence type="inferred from homology"/>
<name>A0A1I7S4N6_BURXY</name>
<dbReference type="InterPro" id="IPR019734">
    <property type="entry name" value="TPR_rpt"/>
</dbReference>